<evidence type="ECO:0000256" key="9">
    <source>
        <dbReference type="SAM" id="MobiDB-lite"/>
    </source>
</evidence>
<evidence type="ECO:0000256" key="3">
    <source>
        <dbReference type="ARBA" id="ARBA00012756"/>
    </source>
</evidence>
<keyword evidence="5" id="KW-0378">Hydrolase</keyword>
<dbReference type="EC" id="3.2.1.23" evidence="3"/>
<evidence type="ECO:0000256" key="8">
    <source>
        <dbReference type="RuleBase" id="RU003679"/>
    </source>
</evidence>
<feature type="chain" id="PRO_5047007609" description="beta-galactosidase" evidence="10">
    <location>
        <begin position="22"/>
        <end position="939"/>
    </location>
</feature>
<dbReference type="SUPFAM" id="SSF51011">
    <property type="entry name" value="Glycosyl hydrolase domain"/>
    <property type="match status" value="1"/>
</dbReference>
<dbReference type="RefSeq" id="WP_203732071.1">
    <property type="nucleotide sequence ID" value="NZ_BAAATX010000037.1"/>
</dbReference>
<name>A0ABQ3Z519_9ACTN</name>
<dbReference type="Gene3D" id="2.60.120.260">
    <property type="entry name" value="Galactose-binding domain-like"/>
    <property type="match status" value="2"/>
</dbReference>
<evidence type="ECO:0000313" key="13">
    <source>
        <dbReference type="Proteomes" id="UP000637628"/>
    </source>
</evidence>
<dbReference type="InterPro" id="IPR025972">
    <property type="entry name" value="BetaGal_dom3"/>
</dbReference>
<dbReference type="SUPFAM" id="SSF117100">
    <property type="entry name" value="Beta-galactosidase LacA, domain 3"/>
    <property type="match status" value="1"/>
</dbReference>
<accession>A0ABQ3Z519</accession>
<dbReference type="Pfam" id="PF13364">
    <property type="entry name" value="BetaGal_ABD2"/>
    <property type="match status" value="2"/>
</dbReference>
<gene>
    <name evidence="12" type="primary">lacZ_2</name>
    <name evidence="12" type="ORF">Adu01nite_62750</name>
</gene>
<dbReference type="SMART" id="SM01029">
    <property type="entry name" value="BetaGal_dom2"/>
    <property type="match status" value="1"/>
</dbReference>
<dbReference type="Proteomes" id="UP000637628">
    <property type="component" value="Unassembled WGS sequence"/>
</dbReference>
<dbReference type="Gene3D" id="3.20.20.80">
    <property type="entry name" value="Glycosidases"/>
    <property type="match status" value="1"/>
</dbReference>
<protein>
    <recommendedName>
        <fullName evidence="3">beta-galactosidase</fullName>
        <ecNumber evidence="3">3.2.1.23</ecNumber>
    </recommendedName>
</protein>
<dbReference type="EMBL" id="BOML01000050">
    <property type="protein sequence ID" value="GIE04925.1"/>
    <property type="molecule type" value="Genomic_DNA"/>
</dbReference>
<keyword evidence="7" id="KW-0326">Glycosidase</keyword>
<dbReference type="InterPro" id="IPR008979">
    <property type="entry name" value="Galactose-bd-like_sf"/>
</dbReference>
<dbReference type="InterPro" id="IPR018954">
    <property type="entry name" value="Betagal_dom2"/>
</dbReference>
<proteinExistence type="inferred from homology"/>
<feature type="domain" description="Beta-galactosidase" evidence="11">
    <location>
        <begin position="363"/>
        <end position="536"/>
    </location>
</feature>
<dbReference type="InterPro" id="IPR036833">
    <property type="entry name" value="BetaGal_dom3_sf"/>
</dbReference>
<comment type="caution">
    <text evidence="12">The sequence shown here is derived from an EMBL/GenBank/DDBJ whole genome shotgun (WGS) entry which is preliminary data.</text>
</comment>
<comment type="similarity">
    <text evidence="2 8">Belongs to the glycosyl hydrolase 35 family.</text>
</comment>
<dbReference type="Pfam" id="PF10435">
    <property type="entry name" value="BetaGal_dom2"/>
    <property type="match status" value="1"/>
</dbReference>
<sequence length="939" mass="99984">MKKILLVLALVIAGLVVPAPAAPAAPKHTVTYDRYSLMVDGERVLLQAAEFHYFRLPSPDLWRDILEKEKAAGFNAVSVYFSWAFHSPAPGKYDFTGVRDVDRLLRIAEETGLYVIARPGPYINAETTGGGFPAWLKTVPGRARSSAPGYTAAYHDWLAHLNPILARHQVTRGGSVLLYNVENEYAVNTDAVYMQDLQDTARAAGIDVPITTNNCCDAGSWSSTWGSGPGAVQIPGVDDYPQSFDCGNAATVWGPWGAGVTEKVRDDAPVFAAEYQAGAIDLNNAGYDACRDLTGVQYTKYFQKGNVILSGATAFNYYMGFGGTNWGWLAQPNDVYTSYDYGAAIDESRQLTDKYFEYKRQGYFLQAVPQLTKTDVSAAPAVAGLETAARTNPDTGTQFVLVRNAGTTPVSATVDLAGLALPVGLEGHGAKILLTGFDFGAQHLVASTSELLTQATVGGRDVGILYGTDGTAGSTVLSYARKPSVRVLDGQVTSSYDGGKLRLDYTHRGLARVLISGGGHRPLLLLLGTDDTAASFWRYDTPAGPILVRGTDLLRSATVAHGTVALRADTAAAGGFEVLAAAKDVLVNGVRVPTRTTSSGTLEGRLPGPRGVSLPSLDGWRQQGEAPEAKPAFDDSRWTVADKSTSLSPFVPMSQPVLFSDEYGFHTGSVWYRGHFTATGGEATVDLNAITGKRGDYLVWLNGRYLGAAAGGVELDTEAPVNPSPGHGEFTVPAGLLRAGERAVLSVLVQNMGHNDDWTADDNRFRQPRGLVGARIGTAAIDWRIQGTAKIDPARGGLNNGGLYGERTGWSLPGYADRIWPKASKTVPAGVTWLRDNFRLDLPAGQDTSLALRFDGATPAGYRAILYLNGWNVGQYGTAIGPQTDFVLPTGVLHANGTNTLAVAVIAEQPSTVATPHLVVKGSQRGGVPVRDVPASDRP</sequence>
<feature type="region of interest" description="Disordered" evidence="9">
    <location>
        <begin position="596"/>
        <end position="634"/>
    </location>
</feature>
<dbReference type="SUPFAM" id="SSF51445">
    <property type="entry name" value="(Trans)glycosidases"/>
    <property type="match status" value="1"/>
</dbReference>
<dbReference type="PRINTS" id="PR00742">
    <property type="entry name" value="GLHYDRLASE35"/>
</dbReference>
<keyword evidence="4 10" id="KW-0732">Signal</keyword>
<dbReference type="InterPro" id="IPR017853">
    <property type="entry name" value="GH"/>
</dbReference>
<evidence type="ECO:0000313" key="12">
    <source>
        <dbReference type="EMBL" id="GIE04925.1"/>
    </source>
</evidence>
<evidence type="ECO:0000256" key="10">
    <source>
        <dbReference type="SAM" id="SignalP"/>
    </source>
</evidence>
<dbReference type="InterPro" id="IPR025300">
    <property type="entry name" value="BetaGal_jelly_roll_dom"/>
</dbReference>
<keyword evidence="6" id="KW-0325">Glycoprotein</keyword>
<dbReference type="InterPro" id="IPR031330">
    <property type="entry name" value="Gly_Hdrlase_35_cat"/>
</dbReference>
<evidence type="ECO:0000256" key="5">
    <source>
        <dbReference type="ARBA" id="ARBA00022801"/>
    </source>
</evidence>
<evidence type="ECO:0000256" key="1">
    <source>
        <dbReference type="ARBA" id="ARBA00001412"/>
    </source>
</evidence>
<feature type="signal peptide" evidence="10">
    <location>
        <begin position="1"/>
        <end position="21"/>
    </location>
</feature>
<dbReference type="Pfam" id="PF13363">
    <property type="entry name" value="BetaGal_dom3"/>
    <property type="match status" value="1"/>
</dbReference>
<dbReference type="Pfam" id="PF01301">
    <property type="entry name" value="Glyco_hydro_35"/>
    <property type="match status" value="1"/>
</dbReference>
<comment type="catalytic activity">
    <reaction evidence="1">
        <text>Hydrolysis of terminal non-reducing beta-D-galactose residues in beta-D-galactosides.</text>
        <dbReference type="EC" id="3.2.1.23"/>
    </reaction>
</comment>
<reference evidence="12 13" key="1">
    <citation type="submission" date="2021-01" db="EMBL/GenBank/DDBJ databases">
        <title>Whole genome shotgun sequence of Actinoplanes durhamensis NBRC 14914.</title>
        <authorList>
            <person name="Komaki H."/>
            <person name="Tamura T."/>
        </authorList>
    </citation>
    <scope>NUCLEOTIDE SEQUENCE [LARGE SCALE GENOMIC DNA]</scope>
    <source>
        <strain evidence="12 13">NBRC 14914</strain>
    </source>
</reference>
<evidence type="ECO:0000256" key="7">
    <source>
        <dbReference type="ARBA" id="ARBA00023295"/>
    </source>
</evidence>
<dbReference type="Gene3D" id="2.102.20.10">
    <property type="entry name" value="Beta-galactosidase, domain 2"/>
    <property type="match status" value="1"/>
</dbReference>
<dbReference type="SUPFAM" id="SSF49785">
    <property type="entry name" value="Galactose-binding domain-like"/>
    <property type="match status" value="2"/>
</dbReference>
<evidence type="ECO:0000259" key="11">
    <source>
        <dbReference type="SMART" id="SM01029"/>
    </source>
</evidence>
<dbReference type="PANTHER" id="PTHR23421">
    <property type="entry name" value="BETA-GALACTOSIDASE RELATED"/>
    <property type="match status" value="1"/>
</dbReference>
<organism evidence="12 13">
    <name type="scientific">Paractinoplanes durhamensis</name>
    <dbReference type="NCBI Taxonomy" id="113563"/>
    <lineage>
        <taxon>Bacteria</taxon>
        <taxon>Bacillati</taxon>
        <taxon>Actinomycetota</taxon>
        <taxon>Actinomycetes</taxon>
        <taxon>Micromonosporales</taxon>
        <taxon>Micromonosporaceae</taxon>
        <taxon>Paractinoplanes</taxon>
    </lineage>
</organism>
<evidence type="ECO:0000256" key="2">
    <source>
        <dbReference type="ARBA" id="ARBA00009809"/>
    </source>
</evidence>
<evidence type="ECO:0000256" key="6">
    <source>
        <dbReference type="ARBA" id="ARBA00023180"/>
    </source>
</evidence>
<evidence type="ECO:0000256" key="4">
    <source>
        <dbReference type="ARBA" id="ARBA00022729"/>
    </source>
</evidence>
<dbReference type="InterPro" id="IPR001944">
    <property type="entry name" value="Glycoside_Hdrlase_35"/>
</dbReference>
<dbReference type="InterPro" id="IPR037110">
    <property type="entry name" value="Betagal_dom2_sf"/>
</dbReference>
<keyword evidence="13" id="KW-1185">Reference proteome</keyword>